<dbReference type="SMART" id="SM00460">
    <property type="entry name" value="TGc"/>
    <property type="match status" value="1"/>
</dbReference>
<evidence type="ECO:0000259" key="2">
    <source>
        <dbReference type="SMART" id="SM00460"/>
    </source>
</evidence>
<dbReference type="Proteomes" id="UP000320390">
    <property type="component" value="Chromosome"/>
</dbReference>
<dbReference type="InterPro" id="IPR002931">
    <property type="entry name" value="Transglutaminase-like"/>
</dbReference>
<dbReference type="InterPro" id="IPR038765">
    <property type="entry name" value="Papain-like_cys_pep_sf"/>
</dbReference>
<keyword evidence="1" id="KW-0472">Membrane</keyword>
<feature type="transmembrane region" description="Helical" evidence="1">
    <location>
        <begin position="185"/>
        <end position="202"/>
    </location>
</feature>
<dbReference type="RefSeq" id="WP_145195281.1">
    <property type="nucleotide sequence ID" value="NZ_CP036434.1"/>
</dbReference>
<dbReference type="OrthoDB" id="9804872at2"/>
<feature type="transmembrane region" description="Helical" evidence="1">
    <location>
        <begin position="71"/>
        <end position="88"/>
    </location>
</feature>
<keyword evidence="1" id="KW-1133">Transmembrane helix</keyword>
<keyword evidence="3" id="KW-0012">Acyltransferase</keyword>
<dbReference type="PANTHER" id="PTHR42736">
    <property type="entry name" value="PROTEIN-GLUTAMINE GAMMA-GLUTAMYLTRANSFERASE"/>
    <property type="match status" value="1"/>
</dbReference>
<dbReference type="EMBL" id="CP036434">
    <property type="protein sequence ID" value="QDV05731.1"/>
    <property type="molecule type" value="Genomic_DNA"/>
</dbReference>
<sequence>MLRSAASEIESEDAIPSPSLHACMVGLVLLNLVFVQLTEAASLAWLAPLYVLTLTSSFFARFKERFVYRSLWNLGVLGFFTLLLRHAMSADLAFVLQDGLTLAALCQVHLLNNLHRDQRPDLLFLNSYLIAIITGYITVDLGFAGAFLAYVPFYVLGLQFLSIFRPDRRLTRAEARAVAFDGAKRSFVLLGLALAVFVFWPRDFQREALLSRYFEFSPNDAQAKVDFSESLELGERGGADADLGRVVMTISPAGSPVENLPSLWRGTTLGQHLRDGSWAKLKGPVAQMDTGDASWRAGPTDRSVVRPVRDLAGDLEPGDASGEEQAIEEPQRVRVTRAGGSTRVLFMPQDTAMAELGPQHSQGIFQAERDGTLRYSNPGELRYELLLSPIESSGAPDPRAFLKLNPSIHTSTAADLAAKLRERLPDEASAPEIADRFSSYLRDRYPYRLPASGKGEEGADGPADTLHAFLTSERGGHCEFFASALATMLRSQEIPSRVVTGFRVGDRDPETGMWTVRSTSAHAWVEAWLEGEWVTFDPTPAADPDAEGEGWIDRANAALVALWTRVTTFDAESRAILTAWVQAAPGRFLSLCRAHPTASVGVATLLGLVIAFLRKRRREKTPASIRALRATMRSAKVELEIGETPRALLGRVEAMGELDVESVKSLRKAVNEHERERFAAPRP</sequence>
<reference evidence="3 4" key="1">
    <citation type="submission" date="2019-02" db="EMBL/GenBank/DDBJ databases">
        <title>Deep-cultivation of Planctomycetes and their phenomic and genomic characterization uncovers novel biology.</title>
        <authorList>
            <person name="Wiegand S."/>
            <person name="Jogler M."/>
            <person name="Boedeker C."/>
            <person name="Pinto D."/>
            <person name="Vollmers J."/>
            <person name="Rivas-Marin E."/>
            <person name="Kohn T."/>
            <person name="Peeters S.H."/>
            <person name="Heuer A."/>
            <person name="Rast P."/>
            <person name="Oberbeckmann S."/>
            <person name="Bunk B."/>
            <person name="Jeske O."/>
            <person name="Meyerdierks A."/>
            <person name="Storesund J.E."/>
            <person name="Kallscheuer N."/>
            <person name="Luecker S."/>
            <person name="Lage O.M."/>
            <person name="Pohl T."/>
            <person name="Merkel B.J."/>
            <person name="Hornburger P."/>
            <person name="Mueller R.-W."/>
            <person name="Bruemmer F."/>
            <person name="Labrenz M."/>
            <person name="Spormann A.M."/>
            <person name="Op den Camp H."/>
            <person name="Overmann J."/>
            <person name="Amann R."/>
            <person name="Jetten M.S.M."/>
            <person name="Mascher T."/>
            <person name="Medema M.H."/>
            <person name="Devos D.P."/>
            <person name="Kaster A.-K."/>
            <person name="Ovreas L."/>
            <person name="Rohde M."/>
            <person name="Galperin M.Y."/>
            <person name="Jogler C."/>
        </authorList>
    </citation>
    <scope>NUCLEOTIDE SEQUENCE [LARGE SCALE GENOMIC DNA]</scope>
    <source>
        <strain evidence="3 4">Poly30</strain>
    </source>
</reference>
<accession>A0A518ENS3</accession>
<feature type="domain" description="Transglutaminase-like" evidence="2">
    <location>
        <begin position="470"/>
        <end position="540"/>
    </location>
</feature>
<evidence type="ECO:0000313" key="4">
    <source>
        <dbReference type="Proteomes" id="UP000320390"/>
    </source>
</evidence>
<feature type="transmembrane region" description="Helical" evidence="1">
    <location>
        <begin position="123"/>
        <end position="139"/>
    </location>
</feature>
<dbReference type="EC" id="2.3.2.13" evidence="3"/>
<dbReference type="Pfam" id="PF01841">
    <property type="entry name" value="Transglut_core"/>
    <property type="match status" value="1"/>
</dbReference>
<keyword evidence="1" id="KW-0812">Transmembrane</keyword>
<dbReference type="InterPro" id="IPR052901">
    <property type="entry name" value="Bact_TGase-like"/>
</dbReference>
<feature type="transmembrane region" description="Helical" evidence="1">
    <location>
        <begin position="94"/>
        <end position="111"/>
    </location>
</feature>
<feature type="transmembrane region" description="Helical" evidence="1">
    <location>
        <begin position="145"/>
        <end position="164"/>
    </location>
</feature>
<evidence type="ECO:0000313" key="3">
    <source>
        <dbReference type="EMBL" id="QDV05731.1"/>
    </source>
</evidence>
<dbReference type="SUPFAM" id="SSF54001">
    <property type="entry name" value="Cysteine proteinases"/>
    <property type="match status" value="1"/>
</dbReference>
<keyword evidence="3" id="KW-0808">Transferase</keyword>
<dbReference type="AlphaFoldDB" id="A0A518ENS3"/>
<keyword evidence="4" id="KW-1185">Reference proteome</keyword>
<dbReference type="GO" id="GO:0003810">
    <property type="term" value="F:protein-glutamine gamma-glutamyltransferase activity"/>
    <property type="evidence" value="ECO:0007669"/>
    <property type="project" value="UniProtKB-EC"/>
</dbReference>
<evidence type="ECO:0000256" key="1">
    <source>
        <dbReference type="SAM" id="Phobius"/>
    </source>
</evidence>
<protein>
    <submittedName>
        <fullName evidence="3">Protein-glutamine gamma-glutamyltransferase</fullName>
        <ecNumber evidence="3">2.3.2.13</ecNumber>
    </submittedName>
</protein>
<dbReference type="PANTHER" id="PTHR42736:SF1">
    <property type="entry name" value="PROTEIN-GLUTAMINE GAMMA-GLUTAMYLTRANSFERASE"/>
    <property type="match status" value="1"/>
</dbReference>
<feature type="transmembrane region" description="Helical" evidence="1">
    <location>
        <begin position="594"/>
        <end position="613"/>
    </location>
</feature>
<dbReference type="Gene3D" id="3.10.620.30">
    <property type="match status" value="1"/>
</dbReference>
<gene>
    <name evidence="3" type="primary">tgpA_1</name>
    <name evidence="3" type="ORF">Poly30_12320</name>
</gene>
<proteinExistence type="predicted"/>
<name>A0A518ENS3_9BACT</name>
<feature type="transmembrane region" description="Helical" evidence="1">
    <location>
        <begin position="43"/>
        <end position="59"/>
    </location>
</feature>
<organism evidence="3 4">
    <name type="scientific">Saltatorellus ferox</name>
    <dbReference type="NCBI Taxonomy" id="2528018"/>
    <lineage>
        <taxon>Bacteria</taxon>
        <taxon>Pseudomonadati</taxon>
        <taxon>Planctomycetota</taxon>
        <taxon>Planctomycetia</taxon>
        <taxon>Planctomycetia incertae sedis</taxon>
        <taxon>Saltatorellus</taxon>
    </lineage>
</organism>